<evidence type="ECO:0000313" key="2">
    <source>
        <dbReference type="EMBL" id="GEU58083.1"/>
    </source>
</evidence>
<feature type="compositionally biased region" description="Low complexity" evidence="1">
    <location>
        <begin position="196"/>
        <end position="209"/>
    </location>
</feature>
<proteinExistence type="predicted"/>
<feature type="region of interest" description="Disordered" evidence="1">
    <location>
        <begin position="181"/>
        <end position="209"/>
    </location>
</feature>
<protein>
    <submittedName>
        <fullName evidence="2">Uncharacterized protein</fullName>
    </submittedName>
</protein>
<feature type="compositionally biased region" description="Polar residues" evidence="1">
    <location>
        <begin position="320"/>
        <end position="336"/>
    </location>
</feature>
<feature type="region of interest" description="Disordered" evidence="1">
    <location>
        <begin position="566"/>
        <end position="631"/>
    </location>
</feature>
<sequence length="827" mass="94870">MDTTKAQQIALDDALVAPTNRLKIGKCNHRLSSDLKSNEPTIQVATVSTHRHSLYFKINGRSHTLNVENFRYMLHICLRLPSQRFGDPPLKEEILSFIRDLGHTKEIKVPTDVNVNYMHQPWRSFVVIINRDDLMFNTIRVISRHQDIRICGAILPAALNNQKMLDSKAYKEYYAVASGAEPPKAKTKYKKKADESVTSPKSKTASSSKVQMKELVLYQGVPDVPSYKSESDKKYWRDSEDEDNNDDNGDNDDGDNDDDNDDDAESDDHDNERTEFDSDEILDPKLTNKQWMMKKMMMRFLKLYEDVNVNLEKGDAEMTDANQRGSEQQNVSQESGFKQEEEDAHVTLTSVFDAQKADEPVQSSSISSDFTSKFLNLENPSLADNEIASLMETSTPHATVILKITFAFTTTTPPSPLFFSPPLQQQTPTIPTLTFTTITPTHLTVTLPEIPNFASVFKFDQRVDSTMKKIIKDQVKEQVSKMMPKIEKYVTETLGAKVLVRTTDQPQTAYAVTVSLLEFELKKILIDKMEANKSDTQKNSYNALVESYNSNKDIITSYCDVVLLKRGQDDQDNDEDPSPGSDRGMKSKKSGKDAEPSKDSRHAARSRVHHGDNDEQPVDKDITKADWFKKPKRPLTPDPDWITRLTIMKKHDYGHLEEIELTKLTIDECYDLNVVLRMFTKRIVIQKRVEDLQLGIKSYQKKLNLTKPDTYISNIKNKTAYTSHSDPHGIIYVDSFKRKRLMHTDELYKFGDATLNDARTALHDIATGIRMEYLPMRKWSNLDKKRARVMVQEIDKQLYQRRLMQNLEKFIGERPYGEDLRLLERTI</sequence>
<feature type="compositionally biased region" description="Basic and acidic residues" evidence="1">
    <location>
        <begin position="590"/>
        <end position="602"/>
    </location>
</feature>
<dbReference type="EMBL" id="BKCJ010003942">
    <property type="protein sequence ID" value="GEU58083.1"/>
    <property type="molecule type" value="Genomic_DNA"/>
</dbReference>
<feature type="compositionally biased region" description="Basic and acidic residues" evidence="1">
    <location>
        <begin position="609"/>
        <end position="629"/>
    </location>
</feature>
<feature type="compositionally biased region" description="Basic and acidic residues" evidence="1">
    <location>
        <begin position="229"/>
        <end position="238"/>
    </location>
</feature>
<evidence type="ECO:0000256" key="1">
    <source>
        <dbReference type="SAM" id="MobiDB-lite"/>
    </source>
</evidence>
<feature type="region of interest" description="Disordered" evidence="1">
    <location>
        <begin position="223"/>
        <end position="281"/>
    </location>
</feature>
<name>A0A6L2L8D5_TANCI</name>
<comment type="caution">
    <text evidence="2">The sequence shown here is derived from an EMBL/GenBank/DDBJ whole genome shotgun (WGS) entry which is preliminary data.</text>
</comment>
<dbReference type="AlphaFoldDB" id="A0A6L2L8D5"/>
<reference evidence="2" key="1">
    <citation type="journal article" date="2019" name="Sci. Rep.">
        <title>Draft genome of Tanacetum cinerariifolium, the natural source of mosquito coil.</title>
        <authorList>
            <person name="Yamashiro T."/>
            <person name="Shiraishi A."/>
            <person name="Satake H."/>
            <person name="Nakayama K."/>
        </authorList>
    </citation>
    <scope>NUCLEOTIDE SEQUENCE</scope>
</reference>
<gene>
    <name evidence="2" type="ORF">Tci_030061</name>
</gene>
<accession>A0A6L2L8D5</accession>
<feature type="compositionally biased region" description="Acidic residues" evidence="1">
    <location>
        <begin position="239"/>
        <end position="269"/>
    </location>
</feature>
<organism evidence="2">
    <name type="scientific">Tanacetum cinerariifolium</name>
    <name type="common">Dalmatian daisy</name>
    <name type="synonym">Chrysanthemum cinerariifolium</name>
    <dbReference type="NCBI Taxonomy" id="118510"/>
    <lineage>
        <taxon>Eukaryota</taxon>
        <taxon>Viridiplantae</taxon>
        <taxon>Streptophyta</taxon>
        <taxon>Embryophyta</taxon>
        <taxon>Tracheophyta</taxon>
        <taxon>Spermatophyta</taxon>
        <taxon>Magnoliopsida</taxon>
        <taxon>eudicotyledons</taxon>
        <taxon>Gunneridae</taxon>
        <taxon>Pentapetalae</taxon>
        <taxon>asterids</taxon>
        <taxon>campanulids</taxon>
        <taxon>Asterales</taxon>
        <taxon>Asteraceae</taxon>
        <taxon>Asteroideae</taxon>
        <taxon>Anthemideae</taxon>
        <taxon>Anthemidinae</taxon>
        <taxon>Tanacetum</taxon>
    </lineage>
</organism>
<feature type="region of interest" description="Disordered" evidence="1">
    <location>
        <begin position="319"/>
        <end position="341"/>
    </location>
</feature>